<evidence type="ECO:0000313" key="3">
    <source>
        <dbReference type="EMBL" id="CAG5074474.1"/>
    </source>
</evidence>
<dbReference type="InterPro" id="IPR058588">
    <property type="entry name" value="E2-CBASS"/>
</dbReference>
<evidence type="ECO:0000313" key="4">
    <source>
        <dbReference type="Proteomes" id="UP000679725"/>
    </source>
</evidence>
<gene>
    <name evidence="3" type="ORF">DYBT9623_05161</name>
</gene>
<organism evidence="3 4">
    <name type="scientific">Dyadobacter linearis</name>
    <dbReference type="NCBI Taxonomy" id="2823330"/>
    <lineage>
        <taxon>Bacteria</taxon>
        <taxon>Pseudomonadati</taxon>
        <taxon>Bacteroidota</taxon>
        <taxon>Cytophagia</taxon>
        <taxon>Cytophagales</taxon>
        <taxon>Spirosomataceae</taxon>
        <taxon>Dyadobacter</taxon>
    </lineage>
</organism>
<dbReference type="RefSeq" id="WP_215236404.1">
    <property type="nucleotide sequence ID" value="NZ_CAJRAU010000011.1"/>
</dbReference>
<dbReference type="CDD" id="cd05400">
    <property type="entry name" value="NT_2-5OAS_ClassI-CCAase"/>
    <property type="match status" value="1"/>
</dbReference>
<keyword evidence="4" id="KW-1185">Reference proteome</keyword>
<accession>A0ABN7RLV0</accession>
<dbReference type="Proteomes" id="UP000679725">
    <property type="component" value="Unassembled WGS sequence"/>
</dbReference>
<feature type="domain" description="Type II CBASS E2 protein" evidence="2">
    <location>
        <begin position="427"/>
        <end position="543"/>
    </location>
</feature>
<sequence>MVTDFKYNKPYGSDYRISDIDDLLNRLGESLQLDTTRREFAEQRYKTIAEWIESDWLFFKSALLSVYPQGSFRIRTTVKPYKQNEFDLDFVVHLDFLSGKNYQAMELLDQLERRLGENELYKNKLERKNRCIRITYANDFHMDIMVGCQQEYFDQERLLVPDRKTKHYTPSNPKGYGKWFLVKAELKKQDLDILLKAHTARNPVIRLSENLPAQQPYEFKLPLERAVQIFKRYRDVHFYHKPQLATSSIILTTLAAGAYQGELSVFETIDNIIKDITSKSGMRSGRAQPFRVPNPANPDENFSEKWFEDQAVFESFIQFISKMQQVWDRLKDPDNDLTDEILFEKAFGEARIKRLVADQQQFRATATRAAALTPIAKAAGLGTLYTTPDIKPTFKPDVVQNQPARRFGGKFLKPKPSKSSVGTLVLQQRLIQQAYPGMFRFVIKNGILVCRTRLQPHDTCEAYKIRIEYSAGAAPQVFIDSHKIIPKSSIHMYSNETLCLHYPGDINWKHRTSLASYTVPWICEWIVCYELWKITGKWEGAEIVH</sequence>
<dbReference type="Pfam" id="PF26395">
    <property type="entry name" value="E2-CBASS"/>
    <property type="match status" value="1"/>
</dbReference>
<keyword evidence="1" id="KW-0051">Antiviral defense</keyword>
<dbReference type="InterPro" id="IPR006116">
    <property type="entry name" value="NT_2-5OAS_ClassI-CCAase"/>
</dbReference>
<evidence type="ECO:0000259" key="2">
    <source>
        <dbReference type="Pfam" id="PF26395"/>
    </source>
</evidence>
<reference evidence="3 4" key="1">
    <citation type="submission" date="2021-04" db="EMBL/GenBank/DDBJ databases">
        <authorList>
            <person name="Rodrigo-Torres L."/>
            <person name="Arahal R. D."/>
            <person name="Lucena T."/>
        </authorList>
    </citation>
    <scope>NUCLEOTIDE SEQUENCE [LARGE SCALE GENOMIC DNA]</scope>
    <source>
        <strain evidence="3 4">CECT 9623</strain>
    </source>
</reference>
<dbReference type="Pfam" id="PF18144">
    <property type="entry name" value="SMODS"/>
    <property type="match status" value="1"/>
</dbReference>
<evidence type="ECO:0000256" key="1">
    <source>
        <dbReference type="ARBA" id="ARBA00023118"/>
    </source>
</evidence>
<proteinExistence type="predicted"/>
<name>A0ABN7RLV0_9BACT</name>
<comment type="caution">
    <text evidence="3">The sequence shown here is derived from an EMBL/GenBank/DDBJ whole genome shotgun (WGS) entry which is preliminary data.</text>
</comment>
<dbReference type="EMBL" id="CAJRAU010000011">
    <property type="protein sequence ID" value="CAG5074474.1"/>
    <property type="molecule type" value="Genomic_DNA"/>
</dbReference>
<protein>
    <recommendedName>
        <fullName evidence="2">Type II CBASS E2 protein domain-containing protein</fullName>
    </recommendedName>
</protein>